<keyword evidence="1" id="KW-0472">Membrane</keyword>
<dbReference type="AlphaFoldDB" id="A0AAV6W2L0"/>
<gene>
    <name evidence="2" type="ORF">JTE90_010477</name>
</gene>
<evidence type="ECO:0000256" key="1">
    <source>
        <dbReference type="SAM" id="Phobius"/>
    </source>
</evidence>
<dbReference type="InterPro" id="IPR040350">
    <property type="entry name" value="TMEM272"/>
</dbReference>
<accession>A0AAV6W2L0</accession>
<dbReference type="Proteomes" id="UP000827092">
    <property type="component" value="Unassembled WGS sequence"/>
</dbReference>
<proteinExistence type="predicted"/>
<feature type="transmembrane region" description="Helical" evidence="1">
    <location>
        <begin position="126"/>
        <end position="146"/>
    </location>
</feature>
<feature type="transmembrane region" description="Helical" evidence="1">
    <location>
        <begin position="206"/>
        <end position="234"/>
    </location>
</feature>
<keyword evidence="3" id="KW-1185">Reference proteome</keyword>
<comment type="caution">
    <text evidence="2">The sequence shown here is derived from an EMBL/GenBank/DDBJ whole genome shotgun (WGS) entry which is preliminary data.</text>
</comment>
<reference evidence="2 3" key="1">
    <citation type="journal article" date="2022" name="Nat. Ecol. Evol.">
        <title>A masculinizing supergene underlies an exaggerated male reproductive morph in a spider.</title>
        <authorList>
            <person name="Hendrickx F."/>
            <person name="De Corte Z."/>
            <person name="Sonet G."/>
            <person name="Van Belleghem S.M."/>
            <person name="Kostlbacher S."/>
            <person name="Vangestel C."/>
        </authorList>
    </citation>
    <scope>NUCLEOTIDE SEQUENCE [LARGE SCALE GENOMIC DNA]</scope>
    <source>
        <strain evidence="2">W744_W776</strain>
    </source>
</reference>
<dbReference type="PANTHER" id="PTHR33444:SF2">
    <property type="entry name" value="MARVEL DOMAIN-CONTAINING PROTEIN"/>
    <property type="match status" value="1"/>
</dbReference>
<keyword evidence="1" id="KW-1133">Transmembrane helix</keyword>
<name>A0AAV6W2L0_9ARAC</name>
<dbReference type="PANTHER" id="PTHR33444">
    <property type="entry name" value="SI:DKEY-19B23.12-RELATED"/>
    <property type="match status" value="1"/>
</dbReference>
<keyword evidence="1" id="KW-0812">Transmembrane</keyword>
<sequence>MERISSAPRLSFSNQDVFNLRNHDLSKFSKSSPGIYNPQRKGLNLSQQTINIIAATPPKSILVKSRESIPEKITQDEKEDRLSYYSIRLELQFTAFVLFCFMLTIVIPSSMIVIGFIYLYSCTAEPMIPIFLIVGGFTFISSILLLRKLKKVAKESFEDETCFKRFFMATVLFHIGWFITGCYWTYGAFEPVFEDIDSPLYCNKVLYLYSFWFLNSIFLTLSLFAVLFTIYIMFGREPNEESGEKV</sequence>
<organism evidence="2 3">
    <name type="scientific">Oedothorax gibbosus</name>
    <dbReference type="NCBI Taxonomy" id="931172"/>
    <lineage>
        <taxon>Eukaryota</taxon>
        <taxon>Metazoa</taxon>
        <taxon>Ecdysozoa</taxon>
        <taxon>Arthropoda</taxon>
        <taxon>Chelicerata</taxon>
        <taxon>Arachnida</taxon>
        <taxon>Araneae</taxon>
        <taxon>Araneomorphae</taxon>
        <taxon>Entelegynae</taxon>
        <taxon>Araneoidea</taxon>
        <taxon>Linyphiidae</taxon>
        <taxon>Erigoninae</taxon>
        <taxon>Oedothorax</taxon>
    </lineage>
</organism>
<feature type="transmembrane region" description="Helical" evidence="1">
    <location>
        <begin position="93"/>
        <end position="120"/>
    </location>
</feature>
<evidence type="ECO:0000313" key="2">
    <source>
        <dbReference type="EMBL" id="KAG8202116.1"/>
    </source>
</evidence>
<feature type="transmembrane region" description="Helical" evidence="1">
    <location>
        <begin position="166"/>
        <end position="186"/>
    </location>
</feature>
<dbReference type="EMBL" id="JAFNEN010000001">
    <property type="protein sequence ID" value="KAG8202116.1"/>
    <property type="molecule type" value="Genomic_DNA"/>
</dbReference>
<protein>
    <submittedName>
        <fullName evidence="2">Uncharacterized protein</fullName>
    </submittedName>
</protein>
<evidence type="ECO:0000313" key="3">
    <source>
        <dbReference type="Proteomes" id="UP000827092"/>
    </source>
</evidence>